<sequence>MSTSGTLITPKVLDALYTEAMVLADEARSYFESGRFHDECSDDPEVSVAFSCESLKVTTRLMHCIAWLLNQRALHGDELTEGEAWNHDRALGYAASSDTEMTRLFPEEARQIVMASEELFFRLQRLSAKLETIADPEPEVHNLFRRLQSSF</sequence>
<protein>
    <submittedName>
        <fullName evidence="1">Regulator of CtrA degradation</fullName>
    </submittedName>
</protein>
<dbReference type="EMBL" id="FSQW01000002">
    <property type="protein sequence ID" value="SIO16116.1"/>
    <property type="molecule type" value="Genomic_DNA"/>
</dbReference>
<accession>A0A1N6H8N3</accession>
<gene>
    <name evidence="1" type="ORF">SAMN02745824_3181</name>
</gene>
<dbReference type="STRING" id="1123272.SAMN02745824_3181"/>
<dbReference type="OrthoDB" id="9799531at2"/>
<dbReference type="RefSeq" id="WP_074206091.1">
    <property type="nucleotide sequence ID" value="NZ_FSQW01000002.1"/>
</dbReference>
<evidence type="ECO:0000313" key="1">
    <source>
        <dbReference type="EMBL" id="SIO16116.1"/>
    </source>
</evidence>
<dbReference type="Gene3D" id="1.10.8.930">
    <property type="entry name" value="Protein of unknown function DUF1465"/>
    <property type="match status" value="1"/>
</dbReference>
<keyword evidence="2" id="KW-1185">Reference proteome</keyword>
<dbReference type="InterPro" id="IPR010848">
    <property type="entry name" value="DUF1465"/>
</dbReference>
<dbReference type="AlphaFoldDB" id="A0A1N6H8N3"/>
<organism evidence="1 2">
    <name type="scientific">Parasphingorhabdus marina DSM 22363</name>
    <dbReference type="NCBI Taxonomy" id="1123272"/>
    <lineage>
        <taxon>Bacteria</taxon>
        <taxon>Pseudomonadati</taxon>
        <taxon>Pseudomonadota</taxon>
        <taxon>Alphaproteobacteria</taxon>
        <taxon>Sphingomonadales</taxon>
        <taxon>Sphingomonadaceae</taxon>
        <taxon>Parasphingorhabdus</taxon>
    </lineage>
</organism>
<evidence type="ECO:0000313" key="2">
    <source>
        <dbReference type="Proteomes" id="UP000185192"/>
    </source>
</evidence>
<dbReference type="Pfam" id="PF07323">
    <property type="entry name" value="DUF1465"/>
    <property type="match status" value="1"/>
</dbReference>
<proteinExistence type="predicted"/>
<dbReference type="InterPro" id="IPR038301">
    <property type="entry name" value="AraC-like_sf"/>
</dbReference>
<reference evidence="2" key="1">
    <citation type="submission" date="2016-11" db="EMBL/GenBank/DDBJ databases">
        <authorList>
            <person name="Varghese N."/>
            <person name="Submissions S."/>
        </authorList>
    </citation>
    <scope>NUCLEOTIDE SEQUENCE [LARGE SCALE GENOMIC DNA]</scope>
    <source>
        <strain evidence="2">DSM 22363</strain>
    </source>
</reference>
<dbReference type="Proteomes" id="UP000185192">
    <property type="component" value="Unassembled WGS sequence"/>
</dbReference>
<name>A0A1N6H8N3_9SPHN</name>